<dbReference type="Proteomes" id="UP000593579">
    <property type="component" value="Unassembled WGS sequence"/>
</dbReference>
<comment type="caution">
    <text evidence="1">The sequence shown here is derived from an EMBL/GenBank/DDBJ whole genome shotgun (WGS) entry which is preliminary data.</text>
</comment>
<gene>
    <name evidence="1" type="ORF">Gogos_013409</name>
</gene>
<evidence type="ECO:0000313" key="2">
    <source>
        <dbReference type="Proteomes" id="UP000593579"/>
    </source>
</evidence>
<dbReference type="AlphaFoldDB" id="A0A7J9BVL7"/>
<feature type="non-terminal residue" evidence="1">
    <location>
        <position position="48"/>
    </location>
</feature>
<proteinExistence type="predicted"/>
<reference evidence="1 2" key="1">
    <citation type="journal article" date="2019" name="Genome Biol. Evol.">
        <title>Insights into the evolution of the New World diploid cottons (Gossypium, subgenus Houzingenia) based on genome sequencing.</title>
        <authorList>
            <person name="Grover C.E."/>
            <person name="Arick M.A. 2nd"/>
            <person name="Thrash A."/>
            <person name="Conover J.L."/>
            <person name="Sanders W.S."/>
            <person name="Peterson D.G."/>
            <person name="Frelichowski J.E."/>
            <person name="Scheffler J.A."/>
            <person name="Scheffler B.E."/>
            <person name="Wendel J.F."/>
        </authorList>
    </citation>
    <scope>NUCLEOTIDE SEQUENCE [LARGE SCALE GENOMIC DNA]</scope>
    <source>
        <strain evidence="1">5</strain>
        <tissue evidence="1">Leaf</tissue>
    </source>
</reference>
<dbReference type="OrthoDB" id="996362at2759"/>
<sequence>MEEDFALTRGDVLTEMVEGVPSITFLDRVQEYIELQMAKTIIVKLLWG</sequence>
<accession>A0A7J9BVL7</accession>
<dbReference type="EMBL" id="JABEZY010000006">
    <property type="protein sequence ID" value="MBA0740188.1"/>
    <property type="molecule type" value="Genomic_DNA"/>
</dbReference>
<name>A0A7J9BVL7_GOSGO</name>
<evidence type="ECO:0000313" key="1">
    <source>
        <dbReference type="EMBL" id="MBA0740188.1"/>
    </source>
</evidence>
<organism evidence="1 2">
    <name type="scientific">Gossypium gossypioides</name>
    <name type="common">Mexican cotton</name>
    <name type="synonym">Selera gossypioides</name>
    <dbReference type="NCBI Taxonomy" id="34282"/>
    <lineage>
        <taxon>Eukaryota</taxon>
        <taxon>Viridiplantae</taxon>
        <taxon>Streptophyta</taxon>
        <taxon>Embryophyta</taxon>
        <taxon>Tracheophyta</taxon>
        <taxon>Spermatophyta</taxon>
        <taxon>Magnoliopsida</taxon>
        <taxon>eudicotyledons</taxon>
        <taxon>Gunneridae</taxon>
        <taxon>Pentapetalae</taxon>
        <taxon>rosids</taxon>
        <taxon>malvids</taxon>
        <taxon>Malvales</taxon>
        <taxon>Malvaceae</taxon>
        <taxon>Malvoideae</taxon>
        <taxon>Gossypium</taxon>
    </lineage>
</organism>
<keyword evidence="2" id="KW-1185">Reference proteome</keyword>
<protein>
    <submittedName>
        <fullName evidence="1">Uncharacterized protein</fullName>
    </submittedName>
</protein>